<dbReference type="GO" id="GO:0031410">
    <property type="term" value="C:cytoplasmic vesicle"/>
    <property type="evidence" value="ECO:0007669"/>
    <property type="project" value="UniProtKB-SubCell"/>
</dbReference>
<evidence type="ECO:0000256" key="8">
    <source>
        <dbReference type="ARBA" id="ARBA00034484"/>
    </source>
</evidence>
<dbReference type="PROSITE" id="PS51257">
    <property type="entry name" value="PROKAR_LIPOPROTEIN"/>
    <property type="match status" value="1"/>
</dbReference>
<dbReference type="OrthoDB" id="776947at2759"/>
<evidence type="ECO:0000256" key="2">
    <source>
        <dbReference type="ARBA" id="ARBA00004613"/>
    </source>
</evidence>
<evidence type="ECO:0000313" key="11">
    <source>
        <dbReference type="Proteomes" id="UP000515151"/>
    </source>
</evidence>
<comment type="function">
    <text evidence="7">Involved in the regulation of gamete interactions during the double fertilization and to prevent multiple-pollen tube attraction; mediates the redistribution of the gamete fusogen HAP2/GCS1 to the cell surface after secretion upon sperm arrival.</text>
</comment>
<gene>
    <name evidence="12" type="primary">LOC116189229</name>
</gene>
<organism evidence="11 12">
    <name type="scientific">Punica granatum</name>
    <name type="common">Pomegranate</name>
    <dbReference type="NCBI Taxonomy" id="22663"/>
    <lineage>
        <taxon>Eukaryota</taxon>
        <taxon>Viridiplantae</taxon>
        <taxon>Streptophyta</taxon>
        <taxon>Embryophyta</taxon>
        <taxon>Tracheophyta</taxon>
        <taxon>Spermatophyta</taxon>
        <taxon>Magnoliopsida</taxon>
        <taxon>eudicotyledons</taxon>
        <taxon>Gunneridae</taxon>
        <taxon>Pentapetalae</taxon>
        <taxon>rosids</taxon>
        <taxon>malvids</taxon>
        <taxon>Myrtales</taxon>
        <taxon>Lythraceae</taxon>
        <taxon>Punica</taxon>
    </lineage>
</organism>
<evidence type="ECO:0000256" key="7">
    <source>
        <dbReference type="ARBA" id="ARBA00034457"/>
    </source>
</evidence>
<reference evidence="11" key="1">
    <citation type="journal article" date="2020" name="Plant Biotechnol. J.">
        <title>The pomegranate (Punica granatum L.) draft genome dissects genetic divergence between soft- and hard-seeded cultivars.</title>
        <authorList>
            <person name="Luo X."/>
            <person name="Li H."/>
            <person name="Wu Z."/>
            <person name="Yao W."/>
            <person name="Zhao P."/>
            <person name="Cao D."/>
            <person name="Yu H."/>
            <person name="Li K."/>
            <person name="Poudel K."/>
            <person name="Zhao D."/>
            <person name="Zhang F."/>
            <person name="Xia X."/>
            <person name="Chen L."/>
            <person name="Wang Q."/>
            <person name="Jing D."/>
            <person name="Cao S."/>
        </authorList>
    </citation>
    <scope>NUCLEOTIDE SEQUENCE [LARGE SCALE GENOMIC DNA]</scope>
    <source>
        <strain evidence="11">cv. Tunisia</strain>
    </source>
</reference>
<dbReference type="GO" id="GO:0009567">
    <property type="term" value="P:double fertilization forming a zygote and endosperm"/>
    <property type="evidence" value="ECO:0007669"/>
    <property type="project" value="InterPro"/>
</dbReference>
<name>A0A6P8BYH9_PUNGR</name>
<dbReference type="GO" id="GO:0080155">
    <property type="term" value="P:regulation of double fertilization forming a zygote and endosperm"/>
    <property type="evidence" value="ECO:0007669"/>
    <property type="project" value="UniProtKB-ARBA"/>
</dbReference>
<evidence type="ECO:0000256" key="4">
    <source>
        <dbReference type="ARBA" id="ARBA00022729"/>
    </source>
</evidence>
<dbReference type="PANTHER" id="PTHR35293:SF1">
    <property type="entry name" value="EGG CELL-SECRETED PROTEIN 1.5"/>
    <property type="match status" value="1"/>
</dbReference>
<dbReference type="PANTHER" id="PTHR35293">
    <property type="entry name" value="EGG CELL-SECRETED PROTEIN 1.5"/>
    <property type="match status" value="1"/>
</dbReference>
<sequence length="140" mass="15381">MVTAMVKLVLFAILLASLSCQSVVGARTTPEGSKSDLVARLRLDDQQSPSCWESMFQLQSCTGEVIMFFLNGETYLGPKCCDAIRTIEHDCWPNLLGTLGYTTEEGDILEGYCDEAVHNSTLLSPESNKMKDLHEAESSP</sequence>
<accession>A0A6P8BYH9</accession>
<evidence type="ECO:0000259" key="10">
    <source>
        <dbReference type="Pfam" id="PF05617"/>
    </source>
</evidence>
<dbReference type="GeneID" id="116189229"/>
<keyword evidence="11" id="KW-1185">Reference proteome</keyword>
<dbReference type="Proteomes" id="UP000515151">
    <property type="component" value="Chromosome 8"/>
</dbReference>
<feature type="chain" id="PRO_5027536659" evidence="9">
    <location>
        <begin position="21"/>
        <end position="140"/>
    </location>
</feature>
<dbReference type="InterPro" id="IPR044711">
    <property type="entry name" value="EC11-15"/>
</dbReference>
<comment type="subcellular location">
    <subcellularLocation>
        <location evidence="1">Cytoplasmic vesicle</location>
    </subcellularLocation>
    <subcellularLocation>
        <location evidence="2">Secreted</location>
    </subcellularLocation>
</comment>
<proteinExistence type="inferred from homology"/>
<keyword evidence="4 9" id="KW-0732">Signal</keyword>
<dbReference type="AlphaFoldDB" id="A0A6P8BYH9"/>
<evidence type="ECO:0000256" key="5">
    <source>
        <dbReference type="ARBA" id="ARBA00023279"/>
    </source>
</evidence>
<evidence type="ECO:0000256" key="6">
    <source>
        <dbReference type="ARBA" id="ARBA00023329"/>
    </source>
</evidence>
<dbReference type="GO" id="GO:0005576">
    <property type="term" value="C:extracellular region"/>
    <property type="evidence" value="ECO:0007669"/>
    <property type="project" value="UniProtKB-SubCell"/>
</dbReference>
<dbReference type="GO" id="GO:2000008">
    <property type="term" value="P:regulation of protein localization to cell surface"/>
    <property type="evidence" value="ECO:0007669"/>
    <property type="project" value="UniProtKB-ARBA"/>
</dbReference>
<evidence type="ECO:0000256" key="3">
    <source>
        <dbReference type="ARBA" id="ARBA00022525"/>
    </source>
</evidence>
<comment type="similarity">
    <text evidence="8">Belongs to the plant egg cell-secreted peptide family.</text>
</comment>
<evidence type="ECO:0000256" key="1">
    <source>
        <dbReference type="ARBA" id="ARBA00004541"/>
    </source>
</evidence>
<evidence type="ECO:0000313" key="12">
    <source>
        <dbReference type="RefSeq" id="XP_031374656.1"/>
    </source>
</evidence>
<evidence type="ECO:0000256" key="9">
    <source>
        <dbReference type="SAM" id="SignalP"/>
    </source>
</evidence>
<feature type="signal peptide" evidence="9">
    <location>
        <begin position="1"/>
        <end position="20"/>
    </location>
</feature>
<dbReference type="Pfam" id="PF05617">
    <property type="entry name" value="Prolamin_like"/>
    <property type="match status" value="1"/>
</dbReference>
<dbReference type="InterPro" id="IPR008502">
    <property type="entry name" value="Prolamin-like"/>
</dbReference>
<keyword evidence="3" id="KW-0964">Secreted</keyword>
<reference evidence="12" key="2">
    <citation type="submission" date="2025-08" db="UniProtKB">
        <authorList>
            <consortium name="RefSeq"/>
        </authorList>
    </citation>
    <scope>IDENTIFICATION</scope>
    <source>
        <tissue evidence="12">Leaf</tissue>
    </source>
</reference>
<feature type="domain" description="Prolamin-like" evidence="10">
    <location>
        <begin position="51"/>
        <end position="114"/>
    </location>
</feature>
<protein>
    <submittedName>
        <fullName evidence="12">Egg cell-secreted protein 1.1-like</fullName>
    </submittedName>
</protein>
<keyword evidence="5" id="KW-0278">Fertilization</keyword>
<dbReference type="RefSeq" id="XP_031374656.1">
    <property type="nucleotide sequence ID" value="XM_031518796.1"/>
</dbReference>
<keyword evidence="6" id="KW-0968">Cytoplasmic vesicle</keyword>